<comment type="caution">
    <text evidence="3">The sequence shown here is derived from an EMBL/GenBank/DDBJ whole genome shotgun (WGS) entry which is preliminary data.</text>
</comment>
<proteinExistence type="predicted"/>
<dbReference type="EMBL" id="JADKGY010000001">
    <property type="protein sequence ID" value="MBK9982096.1"/>
    <property type="molecule type" value="Genomic_DNA"/>
</dbReference>
<evidence type="ECO:0000259" key="2">
    <source>
        <dbReference type="Pfam" id="PF23759"/>
    </source>
</evidence>
<feature type="domain" description="T9SS-like galactose binding" evidence="2">
    <location>
        <begin position="1150"/>
        <end position="1263"/>
    </location>
</feature>
<name>A0A9D7STP0_9BACT</name>
<dbReference type="Proteomes" id="UP000808337">
    <property type="component" value="Unassembled WGS sequence"/>
</dbReference>
<reference evidence="3 4" key="1">
    <citation type="submission" date="2020-10" db="EMBL/GenBank/DDBJ databases">
        <title>Connecting structure to function with the recovery of over 1000 high-quality activated sludge metagenome-assembled genomes encoding full-length rRNA genes using long-read sequencing.</title>
        <authorList>
            <person name="Singleton C.M."/>
            <person name="Petriglieri F."/>
            <person name="Kristensen J.M."/>
            <person name="Kirkegaard R.H."/>
            <person name="Michaelsen T.Y."/>
            <person name="Andersen M.H."/>
            <person name="Karst S.M."/>
            <person name="Dueholm M.S."/>
            <person name="Nielsen P.H."/>
            <person name="Albertsen M."/>
        </authorList>
    </citation>
    <scope>NUCLEOTIDE SEQUENCE [LARGE SCALE GENOMIC DNA]</scope>
    <source>
        <strain evidence="3">Ribe_18-Q3-R11-54_MAXAC.273</strain>
    </source>
</reference>
<evidence type="ECO:0000256" key="1">
    <source>
        <dbReference type="SAM" id="SignalP"/>
    </source>
</evidence>
<feature type="signal peptide" evidence="1">
    <location>
        <begin position="1"/>
        <end position="24"/>
    </location>
</feature>
<feature type="domain" description="T9SS-like galactose binding" evidence="2">
    <location>
        <begin position="752"/>
        <end position="866"/>
    </location>
</feature>
<sequence length="1321" mass="141621">MLFKSTTQVSILAFIFSLPLTSMLAQPGNDNPCGAIVLSVVTGGSCTPSGVYAWTNATATTGFPNPGCADYDTGDIWFRFTLSQPSDIFITSLEGTGTDAIKDGGMALYYNNQNCSDDFHFLACDDDAGAANMPQLQLSAQAAGTYYIRFWDYNDNTSGNISGICVAANPVASNTIFDDPCIAMQLNVTNGVTCTPSVPVSWTNATATGGIDLPACGSYKTGDVWFSFVLTDTSDISISTIEGSGATGITDGAFTLYSSNACDGTFAEIYCADDQGSDLMPKLDVASQLPGKYFIRFIDNDDQRSGNIGGICVAAQPVVLFHGQNDDPCNAIELIVVGDTTCMPDNPQFWTNATATAGIDDPPCASYKTGDVWFKFTLTEASDITIRTVEGTGPNTFKDAAMALYKADACDGPYYFIFCDDDAGPGTMPQIEQLAMPAGDYLIRVWDYADGVTGNIGGICVSALPTISTSPNDICITAQPFPDIPVDGNCASVSVNTEGATGSLLDVCDGKADDDVWYSFIVPVGISKIAYQISSNGEPASQIIQLFRGTCDDQFAVGCFTGDQGIFPNLTPGQIYFIRTFTPGEGSSAQYDICLQVLMSPSNDDPCGAITLIPFNNADDCTPDDPIAWSFASASNIASDPGCGSYTTGDVWYKFDITYKADLVIRTSAGLGNYAVTDGAMALYRKVSDCNQLDLIGCNDDATESDKMPEIIDFALPPGSYYIRLWDHDDKISGNVGGICVAITPTISTKVNDQCEDALSFPVIPTDGTCASVQVNTAGATGSINSPLPGYNDDDLWYYFVVPPGTNRLLYEITTNSGNTQHVICLYDGCGSHASYQCSDVPSESGEFNNLVEGFGYLLNVYTADIGVSSDFNICLKTAPPHPSNDECNGAISFPSIPTDGTCATVSVNTMWATNSGIVGCNDQAADLWYTFVMPDSGTELLAEFFTNTKSQLQGFELFEGDCANLVSKYCLSDYTVQTLRMNNLTPGQTYFIRVFTRDEKSFAFDMCLKLPPPKPVNDLCPGALAFPDIPTDGSCATMIANTTGATGTLIGSNAYIFDDEVWFSFVMPSGQSGIVVKTTPFTLNVPVGVVLYEGDCDHLAFVGIQADKPAAFYGLSEGETYYLKAYTLSVNQEATFEICLSVPPTSPDNDDCGGAQVFPSIPINGDWVSVEGSTLSGTDSGLKACVGYADDDVWLSFQVPFGHDRVLFRHNDDADLVLELYEGDCGNLTFLDCFGSTNGSDVFMDLVEGATYFIRVYNATLFEYSSYKVELSLPQPINNDFCDQAIPFGTLPEGNIFYSSAFGHDIVQYIRCNCLYRQYR</sequence>
<accession>A0A9D7STP0</accession>
<dbReference type="Pfam" id="PF23759">
    <property type="entry name" value="GBD_T9SS_assoc"/>
    <property type="match status" value="5"/>
</dbReference>
<evidence type="ECO:0000313" key="4">
    <source>
        <dbReference type="Proteomes" id="UP000808337"/>
    </source>
</evidence>
<feature type="domain" description="T9SS-like galactose binding" evidence="2">
    <location>
        <begin position="200"/>
        <end position="284"/>
    </location>
</feature>
<keyword evidence="1" id="KW-0732">Signal</keyword>
<feature type="domain" description="T9SS-like galactose binding" evidence="2">
    <location>
        <begin position="472"/>
        <end position="582"/>
    </location>
</feature>
<feature type="chain" id="PRO_5039571601" description="T9SS-like galactose binding domain-containing protein" evidence="1">
    <location>
        <begin position="25"/>
        <end position="1321"/>
    </location>
</feature>
<dbReference type="InterPro" id="IPR056600">
    <property type="entry name" value="GBD_T9SS_assoc"/>
</dbReference>
<dbReference type="Gene3D" id="2.60.120.380">
    <property type="match status" value="1"/>
</dbReference>
<evidence type="ECO:0000313" key="3">
    <source>
        <dbReference type="EMBL" id="MBK9982096.1"/>
    </source>
</evidence>
<gene>
    <name evidence="3" type="ORF">IPP15_06665</name>
</gene>
<organism evidence="3 4">
    <name type="scientific">Candidatus Opimibacter skivensis</name>
    <dbReference type="NCBI Taxonomy" id="2982028"/>
    <lineage>
        <taxon>Bacteria</taxon>
        <taxon>Pseudomonadati</taxon>
        <taxon>Bacteroidota</taxon>
        <taxon>Saprospiria</taxon>
        <taxon>Saprospirales</taxon>
        <taxon>Saprospiraceae</taxon>
        <taxon>Candidatus Opimibacter</taxon>
    </lineage>
</organism>
<protein>
    <recommendedName>
        <fullName evidence="2">T9SS-like galactose binding domain-containing protein</fullName>
    </recommendedName>
</protein>
<feature type="domain" description="T9SS-like galactose binding" evidence="2">
    <location>
        <begin position="885"/>
        <end position="1002"/>
    </location>
</feature>